<dbReference type="Gene3D" id="3.30.200.20">
    <property type="entry name" value="Phosphorylase Kinase, domain 1"/>
    <property type="match status" value="1"/>
</dbReference>
<evidence type="ECO:0000256" key="8">
    <source>
        <dbReference type="ARBA" id="ARBA00047899"/>
    </source>
</evidence>
<dbReference type="InterPro" id="IPR024788">
    <property type="entry name" value="Malectin-like_Carb-bd_dom"/>
</dbReference>
<dbReference type="InterPro" id="IPR003591">
    <property type="entry name" value="Leu-rich_rpt_typical-subtyp"/>
</dbReference>
<keyword evidence="5" id="KW-0677">Repeat</keyword>
<dbReference type="InterPro" id="IPR001245">
    <property type="entry name" value="Ser-Thr/Tyr_kinase_cat_dom"/>
</dbReference>
<name>A0A2R6WG59_MARPO</name>
<gene>
    <name evidence="13" type="ORF">MARPO_0094s0018</name>
</gene>
<dbReference type="OrthoDB" id="1111193at2759"/>
<evidence type="ECO:0000256" key="7">
    <source>
        <dbReference type="ARBA" id="ARBA00023136"/>
    </source>
</evidence>
<keyword evidence="14" id="KW-1185">Reference proteome</keyword>
<evidence type="ECO:0000256" key="4">
    <source>
        <dbReference type="ARBA" id="ARBA00022692"/>
    </source>
</evidence>
<sequence>MYGSRSSSSARLGANNMGAMWCLLLAVSIVSTLQISSAQPGFISIDCGTSGNYTDPVTNITWTGDDGYIWTGSSAADLLTGPMLQENKKQMSSLRFFDDSRTKHCYVLPVEPNGTYLVRAMFLYSNYDKKAVNPVFDLAIDATLWVTIDLTATRDVVNSWFKPTIAEILVPASSGTNMSVCLIRTSPTYTPFISSLELRPITNNAYSYVRKSNSILQTVGRFNCGPSSNNSRVRYPSDVFDRLWAPTDQNSDVPSNATVKGVTSNSNNFPPSVVLQSGWASDTSFSFSWNPLPAASLYYAAFYFSDLNSTDPKDQRIMEISLNGNVWWGTLNVTAYGNFGMLSAAGEVEASGIANFTFGKAFESSLGPILNAAELYSVMAVMNETTYQPDVDILNVLQAHFSLLGWTGDPCSPAPWDWIDCSSAVPPRITALKLSSTNISGSLPNEVTQLRMLVDLFVDNNNLTSIPEDFTPLVNLQRLHLQNNLLTGSVPESFTELHQLKELFLANNGFNGTLPEQLMNSSSFMITAYGNPYLCIPYQWVCGGQNSDNTKIIIICSFGALALVLMMALLIFCCRRRRKLRPMNQRTRLSSGYYGGTPYEVYNSDGNTTPVHPVMGTSGGGGPFIPRPDAPKYTFEEMKTATDNFKVQTGEGVIGPVYQGTLPDGKLVAVITLPPKSGITADEFISEVAILSKIQHKNLVCLVGYCDEAQHRMLIYEHMAKGTIRDHLYGKLRESEPVNWKTRLEIALNAARGLQFLHTQCAPRIIHGDVKSSNIFLNEELIAKVAEFGLSKLREEESATSGYMNSEFSTGERLTTKSDVFNFGIVLLESICGRKTAKTGASTENTNIIQWVKSSLQDGNIHAIVDPALVNGYNVEAMWHVAELALLSTEARSVSRPTMTQVVRGLVEAIEIEAGTFVAIPQSINSNVDSFIGNGGKKEGERRTYKK</sequence>
<evidence type="ECO:0000256" key="9">
    <source>
        <dbReference type="ARBA" id="ARBA00048679"/>
    </source>
</evidence>
<dbReference type="Gramene" id="Mp2g17500.1">
    <property type="protein sequence ID" value="Mp2g17500.1.cds"/>
    <property type="gene ID" value="Mp2g17500"/>
</dbReference>
<dbReference type="Gene3D" id="2.60.120.430">
    <property type="entry name" value="Galactose-binding lectin"/>
    <property type="match status" value="2"/>
</dbReference>
<evidence type="ECO:0000256" key="3">
    <source>
        <dbReference type="ARBA" id="ARBA00022614"/>
    </source>
</evidence>
<feature type="transmembrane region" description="Helical" evidence="10">
    <location>
        <begin position="552"/>
        <end position="574"/>
    </location>
</feature>
<reference evidence="14" key="1">
    <citation type="journal article" date="2017" name="Cell">
        <title>Insights into land plant evolution garnered from the Marchantia polymorpha genome.</title>
        <authorList>
            <person name="Bowman J.L."/>
            <person name="Kohchi T."/>
            <person name="Yamato K.T."/>
            <person name="Jenkins J."/>
            <person name="Shu S."/>
            <person name="Ishizaki K."/>
            <person name="Yamaoka S."/>
            <person name="Nishihama R."/>
            <person name="Nakamura Y."/>
            <person name="Berger F."/>
            <person name="Adam C."/>
            <person name="Aki S.S."/>
            <person name="Althoff F."/>
            <person name="Araki T."/>
            <person name="Arteaga-Vazquez M.A."/>
            <person name="Balasubrmanian S."/>
            <person name="Barry K."/>
            <person name="Bauer D."/>
            <person name="Boehm C.R."/>
            <person name="Briginshaw L."/>
            <person name="Caballero-Perez J."/>
            <person name="Catarino B."/>
            <person name="Chen F."/>
            <person name="Chiyoda S."/>
            <person name="Chovatia M."/>
            <person name="Davies K.M."/>
            <person name="Delmans M."/>
            <person name="Demura T."/>
            <person name="Dierschke T."/>
            <person name="Dolan L."/>
            <person name="Dorantes-Acosta A.E."/>
            <person name="Eklund D.M."/>
            <person name="Florent S.N."/>
            <person name="Flores-Sandoval E."/>
            <person name="Fujiyama A."/>
            <person name="Fukuzawa H."/>
            <person name="Galik B."/>
            <person name="Grimanelli D."/>
            <person name="Grimwood J."/>
            <person name="Grossniklaus U."/>
            <person name="Hamada T."/>
            <person name="Haseloff J."/>
            <person name="Hetherington A.J."/>
            <person name="Higo A."/>
            <person name="Hirakawa Y."/>
            <person name="Hundley H.N."/>
            <person name="Ikeda Y."/>
            <person name="Inoue K."/>
            <person name="Inoue S.I."/>
            <person name="Ishida S."/>
            <person name="Jia Q."/>
            <person name="Kakita M."/>
            <person name="Kanazawa T."/>
            <person name="Kawai Y."/>
            <person name="Kawashima T."/>
            <person name="Kennedy M."/>
            <person name="Kinose K."/>
            <person name="Kinoshita T."/>
            <person name="Kohara Y."/>
            <person name="Koide E."/>
            <person name="Komatsu K."/>
            <person name="Kopischke S."/>
            <person name="Kubo M."/>
            <person name="Kyozuka J."/>
            <person name="Lagercrantz U."/>
            <person name="Lin S.S."/>
            <person name="Lindquist E."/>
            <person name="Lipzen A.M."/>
            <person name="Lu C.W."/>
            <person name="De Luna E."/>
            <person name="Martienssen R.A."/>
            <person name="Minamino N."/>
            <person name="Mizutani M."/>
            <person name="Mizutani M."/>
            <person name="Mochizuki N."/>
            <person name="Monte I."/>
            <person name="Mosher R."/>
            <person name="Nagasaki H."/>
            <person name="Nakagami H."/>
            <person name="Naramoto S."/>
            <person name="Nishitani K."/>
            <person name="Ohtani M."/>
            <person name="Okamoto T."/>
            <person name="Okumura M."/>
            <person name="Phillips J."/>
            <person name="Pollak B."/>
            <person name="Reinders A."/>
            <person name="Rovekamp M."/>
            <person name="Sano R."/>
            <person name="Sawa S."/>
            <person name="Schmid M.W."/>
            <person name="Shirakawa M."/>
            <person name="Solano R."/>
            <person name="Spunde A."/>
            <person name="Suetsugu N."/>
            <person name="Sugano S."/>
            <person name="Sugiyama A."/>
            <person name="Sun R."/>
            <person name="Suzuki Y."/>
            <person name="Takenaka M."/>
            <person name="Takezawa D."/>
            <person name="Tomogane H."/>
            <person name="Tsuzuki M."/>
            <person name="Ueda T."/>
            <person name="Umeda M."/>
            <person name="Ward J.M."/>
            <person name="Watanabe Y."/>
            <person name="Yazaki K."/>
            <person name="Yokoyama R."/>
            <person name="Yoshitake Y."/>
            <person name="Yotsui I."/>
            <person name="Zachgo S."/>
            <person name="Schmutz J."/>
        </authorList>
    </citation>
    <scope>NUCLEOTIDE SEQUENCE [LARGE SCALE GENOMIC DNA]</scope>
    <source>
        <strain evidence="14">Tak-1</strain>
    </source>
</reference>
<dbReference type="SUPFAM" id="SSF52058">
    <property type="entry name" value="L domain-like"/>
    <property type="match status" value="1"/>
</dbReference>
<dbReference type="EMBL" id="KZ772766">
    <property type="protein sequence ID" value="PTQ32840.1"/>
    <property type="molecule type" value="Genomic_DNA"/>
</dbReference>
<dbReference type="PROSITE" id="PS50011">
    <property type="entry name" value="PROTEIN_KINASE_DOM"/>
    <property type="match status" value="1"/>
</dbReference>
<keyword evidence="6 10" id="KW-1133">Transmembrane helix</keyword>
<evidence type="ECO:0000256" key="5">
    <source>
        <dbReference type="ARBA" id="ARBA00022737"/>
    </source>
</evidence>
<dbReference type="PANTHER" id="PTHR45631">
    <property type="entry name" value="OS07G0107800 PROTEIN-RELATED"/>
    <property type="match status" value="1"/>
</dbReference>
<dbReference type="InterPro" id="IPR000719">
    <property type="entry name" value="Prot_kinase_dom"/>
</dbReference>
<keyword evidence="11" id="KW-0732">Signal</keyword>
<evidence type="ECO:0000256" key="6">
    <source>
        <dbReference type="ARBA" id="ARBA00022989"/>
    </source>
</evidence>
<evidence type="ECO:0000256" key="2">
    <source>
        <dbReference type="ARBA" id="ARBA00012513"/>
    </source>
</evidence>
<organism evidence="13 14">
    <name type="scientific">Marchantia polymorpha</name>
    <name type="common">Common liverwort</name>
    <name type="synonym">Marchantia aquatica</name>
    <dbReference type="NCBI Taxonomy" id="3197"/>
    <lineage>
        <taxon>Eukaryota</taxon>
        <taxon>Viridiplantae</taxon>
        <taxon>Streptophyta</taxon>
        <taxon>Embryophyta</taxon>
        <taxon>Marchantiophyta</taxon>
        <taxon>Marchantiopsida</taxon>
        <taxon>Marchantiidae</taxon>
        <taxon>Marchantiales</taxon>
        <taxon>Marchantiaceae</taxon>
        <taxon>Marchantia</taxon>
    </lineage>
</organism>
<dbReference type="Proteomes" id="UP000244005">
    <property type="component" value="Unassembled WGS sequence"/>
</dbReference>
<dbReference type="SMART" id="SM00369">
    <property type="entry name" value="LRR_TYP"/>
    <property type="match status" value="3"/>
</dbReference>
<feature type="signal peptide" evidence="11">
    <location>
        <begin position="1"/>
        <end position="38"/>
    </location>
</feature>
<comment type="catalytic activity">
    <reaction evidence="8">
        <text>L-threonyl-[protein] + ATP = O-phospho-L-threonyl-[protein] + ADP + H(+)</text>
        <dbReference type="Rhea" id="RHEA:46608"/>
        <dbReference type="Rhea" id="RHEA-COMP:11060"/>
        <dbReference type="Rhea" id="RHEA-COMP:11605"/>
        <dbReference type="ChEBI" id="CHEBI:15378"/>
        <dbReference type="ChEBI" id="CHEBI:30013"/>
        <dbReference type="ChEBI" id="CHEBI:30616"/>
        <dbReference type="ChEBI" id="CHEBI:61977"/>
        <dbReference type="ChEBI" id="CHEBI:456216"/>
        <dbReference type="EC" id="2.7.11.1"/>
    </reaction>
</comment>
<dbReference type="Gene3D" id="1.10.510.10">
    <property type="entry name" value="Transferase(Phosphotransferase) domain 1"/>
    <property type="match status" value="1"/>
</dbReference>
<dbReference type="InterPro" id="IPR001611">
    <property type="entry name" value="Leu-rich_rpt"/>
</dbReference>
<dbReference type="AlphaFoldDB" id="A0A2R6WG59"/>
<keyword evidence="7 10" id="KW-0472">Membrane</keyword>
<dbReference type="Pfam" id="PF13855">
    <property type="entry name" value="LRR_8"/>
    <property type="match status" value="1"/>
</dbReference>
<dbReference type="GO" id="GO:0005524">
    <property type="term" value="F:ATP binding"/>
    <property type="evidence" value="ECO:0007669"/>
    <property type="project" value="InterPro"/>
</dbReference>
<accession>A0A2R6WG59</accession>
<dbReference type="FunFam" id="3.80.10.10:FF:000383">
    <property type="entry name" value="Leucine-rich repeat receptor protein kinase EMS1"/>
    <property type="match status" value="1"/>
</dbReference>
<dbReference type="Pfam" id="PF07714">
    <property type="entry name" value="PK_Tyr_Ser-Thr"/>
    <property type="match status" value="1"/>
</dbReference>
<dbReference type="EC" id="2.7.11.1" evidence="2"/>
<feature type="domain" description="Protein kinase" evidence="12">
    <location>
        <begin position="643"/>
        <end position="910"/>
    </location>
</feature>
<proteinExistence type="predicted"/>
<evidence type="ECO:0000256" key="10">
    <source>
        <dbReference type="SAM" id="Phobius"/>
    </source>
</evidence>
<keyword evidence="4 10" id="KW-0812">Transmembrane</keyword>
<dbReference type="SUPFAM" id="SSF56112">
    <property type="entry name" value="Protein kinase-like (PK-like)"/>
    <property type="match status" value="1"/>
</dbReference>
<evidence type="ECO:0000259" key="12">
    <source>
        <dbReference type="PROSITE" id="PS50011"/>
    </source>
</evidence>
<dbReference type="SMART" id="SM00220">
    <property type="entry name" value="S_TKc"/>
    <property type="match status" value="1"/>
</dbReference>
<comment type="subcellular location">
    <subcellularLocation>
        <location evidence="1">Membrane</location>
        <topology evidence="1">Single-pass membrane protein</topology>
    </subcellularLocation>
</comment>
<dbReference type="InterPro" id="IPR011009">
    <property type="entry name" value="Kinase-like_dom_sf"/>
</dbReference>
<dbReference type="OMA" id="GVNLWEP"/>
<dbReference type="GO" id="GO:0004672">
    <property type="term" value="F:protein kinase activity"/>
    <property type="evidence" value="ECO:0007669"/>
    <property type="project" value="InterPro"/>
</dbReference>
<keyword evidence="3" id="KW-0433">Leucine-rich repeat</keyword>
<evidence type="ECO:0000256" key="11">
    <source>
        <dbReference type="SAM" id="SignalP"/>
    </source>
</evidence>
<evidence type="ECO:0000313" key="14">
    <source>
        <dbReference type="Proteomes" id="UP000244005"/>
    </source>
</evidence>
<comment type="catalytic activity">
    <reaction evidence="9">
        <text>L-seryl-[protein] + ATP = O-phospho-L-seryl-[protein] + ADP + H(+)</text>
        <dbReference type="Rhea" id="RHEA:17989"/>
        <dbReference type="Rhea" id="RHEA-COMP:9863"/>
        <dbReference type="Rhea" id="RHEA-COMP:11604"/>
        <dbReference type="ChEBI" id="CHEBI:15378"/>
        <dbReference type="ChEBI" id="CHEBI:29999"/>
        <dbReference type="ChEBI" id="CHEBI:30616"/>
        <dbReference type="ChEBI" id="CHEBI:83421"/>
        <dbReference type="ChEBI" id="CHEBI:456216"/>
        <dbReference type="EC" id="2.7.11.1"/>
    </reaction>
</comment>
<evidence type="ECO:0000256" key="1">
    <source>
        <dbReference type="ARBA" id="ARBA00004167"/>
    </source>
</evidence>
<dbReference type="PANTHER" id="PTHR45631:SF68">
    <property type="entry name" value="REPEAT FAMILY PROTEIN, PUTATIVE, EXPRESSED-RELATED"/>
    <property type="match status" value="1"/>
</dbReference>
<dbReference type="PROSITE" id="PS00108">
    <property type="entry name" value="PROTEIN_KINASE_ST"/>
    <property type="match status" value="1"/>
</dbReference>
<dbReference type="Pfam" id="PF12819">
    <property type="entry name" value="Malectin_like"/>
    <property type="match status" value="1"/>
</dbReference>
<feature type="chain" id="PRO_5015343805" description="non-specific serine/threonine protein kinase" evidence="11">
    <location>
        <begin position="39"/>
        <end position="947"/>
    </location>
</feature>
<protein>
    <recommendedName>
        <fullName evidence="2">non-specific serine/threonine protein kinase</fullName>
        <ecNumber evidence="2">2.7.11.1</ecNumber>
    </recommendedName>
</protein>
<dbReference type="InterPro" id="IPR032675">
    <property type="entry name" value="LRR_dom_sf"/>
</dbReference>
<dbReference type="Gene3D" id="3.80.10.10">
    <property type="entry name" value="Ribonuclease Inhibitor"/>
    <property type="match status" value="1"/>
</dbReference>
<dbReference type="GO" id="GO:0016020">
    <property type="term" value="C:membrane"/>
    <property type="evidence" value="ECO:0007669"/>
    <property type="project" value="UniProtKB-SubCell"/>
</dbReference>
<evidence type="ECO:0000313" key="13">
    <source>
        <dbReference type="EMBL" id="PTQ32840.1"/>
    </source>
</evidence>
<dbReference type="InterPro" id="IPR008271">
    <property type="entry name" value="Ser/Thr_kinase_AS"/>
</dbReference>